<keyword evidence="1" id="KW-0472">Membrane</keyword>
<evidence type="ECO:0000259" key="2">
    <source>
        <dbReference type="Pfam" id="PF13962"/>
    </source>
</evidence>
<feature type="transmembrane region" description="Helical" evidence="1">
    <location>
        <begin position="200"/>
        <end position="222"/>
    </location>
</feature>
<gene>
    <name evidence="3" type="ORF">Dsin_014314</name>
</gene>
<name>A0AAE0E9X3_9ROSI</name>
<feature type="transmembrane region" description="Helical" evidence="1">
    <location>
        <begin position="234"/>
        <end position="258"/>
    </location>
</feature>
<feature type="transmembrane region" description="Helical" evidence="1">
    <location>
        <begin position="278"/>
        <end position="304"/>
    </location>
</feature>
<feature type="domain" description="PGG" evidence="2">
    <location>
        <begin position="190"/>
        <end position="303"/>
    </location>
</feature>
<keyword evidence="1" id="KW-1133">Transmembrane helix</keyword>
<organism evidence="3 4">
    <name type="scientific">Dipteronia sinensis</name>
    <dbReference type="NCBI Taxonomy" id="43782"/>
    <lineage>
        <taxon>Eukaryota</taxon>
        <taxon>Viridiplantae</taxon>
        <taxon>Streptophyta</taxon>
        <taxon>Embryophyta</taxon>
        <taxon>Tracheophyta</taxon>
        <taxon>Spermatophyta</taxon>
        <taxon>Magnoliopsida</taxon>
        <taxon>eudicotyledons</taxon>
        <taxon>Gunneridae</taxon>
        <taxon>Pentapetalae</taxon>
        <taxon>rosids</taxon>
        <taxon>malvids</taxon>
        <taxon>Sapindales</taxon>
        <taxon>Sapindaceae</taxon>
        <taxon>Hippocastanoideae</taxon>
        <taxon>Acereae</taxon>
        <taxon>Dipteronia</taxon>
    </lineage>
</organism>
<feature type="transmembrane region" description="Helical" evidence="1">
    <location>
        <begin position="310"/>
        <end position="329"/>
    </location>
</feature>
<keyword evidence="1" id="KW-0812">Transmembrane</keyword>
<protein>
    <recommendedName>
        <fullName evidence="2">PGG domain-containing protein</fullName>
    </recommendedName>
</protein>
<dbReference type="Pfam" id="PF13962">
    <property type="entry name" value="PGG"/>
    <property type="match status" value="1"/>
</dbReference>
<accession>A0AAE0E9X3</accession>
<sequence>MFWNALMQLAPSIKRIHDEKQMHTQTLEIIRMMIGDSSNWNYVKAIKFLKESAFIAASLGIHEVVNEILKAYIGSVSFTNESGHHMLSFAVLHRQEKVFNLVYQLCHPMIRDQLTMWKNNLGDTILHQAGVLAPSSEVPGAALQMQRELQWFKTVEDLFHPSLQRKYDLNDKTPREVFTENHNALVEKGEKWMKDTATSCSVVAALIITIVFTAAFTVPGGIDSQGKPIFFHELSFQIFAISVALALFSSTASVQMFLGILTSRYSEDDFLVSLPKKLIIGLITLFFSIASMMVAFAATFYIVISHPWRWVTFLIASLGAVPVTLFAWMQFPLLVDIFKSTYGPGIYKPIELKDVYM</sequence>
<dbReference type="PANTHER" id="PTHR24177">
    <property type="entry name" value="CASKIN"/>
    <property type="match status" value="1"/>
</dbReference>
<comment type="caution">
    <text evidence="3">The sequence shown here is derived from an EMBL/GenBank/DDBJ whole genome shotgun (WGS) entry which is preliminary data.</text>
</comment>
<evidence type="ECO:0000313" key="4">
    <source>
        <dbReference type="Proteomes" id="UP001281410"/>
    </source>
</evidence>
<proteinExistence type="predicted"/>
<reference evidence="3" key="1">
    <citation type="journal article" date="2023" name="Plant J.">
        <title>Genome sequences and population genomics provide insights into the demographic history, inbreeding, and mutation load of two 'living fossil' tree species of Dipteronia.</title>
        <authorList>
            <person name="Feng Y."/>
            <person name="Comes H.P."/>
            <person name="Chen J."/>
            <person name="Zhu S."/>
            <person name="Lu R."/>
            <person name="Zhang X."/>
            <person name="Li P."/>
            <person name="Qiu J."/>
            <person name="Olsen K.M."/>
            <person name="Qiu Y."/>
        </authorList>
    </citation>
    <scope>NUCLEOTIDE SEQUENCE</scope>
    <source>
        <strain evidence="3">NBL</strain>
    </source>
</reference>
<keyword evidence="4" id="KW-1185">Reference proteome</keyword>
<evidence type="ECO:0000256" key="1">
    <source>
        <dbReference type="SAM" id="Phobius"/>
    </source>
</evidence>
<dbReference type="Proteomes" id="UP001281410">
    <property type="component" value="Unassembled WGS sequence"/>
</dbReference>
<dbReference type="PANTHER" id="PTHR24177:SF365">
    <property type="entry name" value="ANKYRIN REPEAT-CONTAINING PROTEIN NPR4-LIKE ISOFORM X1"/>
    <property type="match status" value="1"/>
</dbReference>
<dbReference type="AlphaFoldDB" id="A0AAE0E9X3"/>
<dbReference type="EMBL" id="JANJYJ010000004">
    <property type="protein sequence ID" value="KAK3220344.1"/>
    <property type="molecule type" value="Genomic_DNA"/>
</dbReference>
<dbReference type="InterPro" id="IPR026961">
    <property type="entry name" value="PGG_dom"/>
</dbReference>
<evidence type="ECO:0000313" key="3">
    <source>
        <dbReference type="EMBL" id="KAK3220344.1"/>
    </source>
</evidence>
<dbReference type="GO" id="GO:0016020">
    <property type="term" value="C:membrane"/>
    <property type="evidence" value="ECO:0007669"/>
    <property type="project" value="TreeGrafter"/>
</dbReference>